<dbReference type="Pfam" id="PF03859">
    <property type="entry name" value="CG-1"/>
    <property type="match status" value="1"/>
</dbReference>
<dbReference type="EMBL" id="CP097510">
    <property type="protein sequence ID" value="URE33981.1"/>
    <property type="molecule type" value="Genomic_DNA"/>
</dbReference>
<protein>
    <submittedName>
        <fullName evidence="4">Leucine rich repeat domain containing protein</fullName>
    </submittedName>
</protein>
<feature type="domain" description="CG-1" evidence="3">
    <location>
        <begin position="15"/>
        <end position="141"/>
    </location>
</feature>
<dbReference type="SUPFAM" id="SSF52075">
    <property type="entry name" value="Outer arm dynein light chain 1"/>
    <property type="match status" value="1"/>
</dbReference>
<dbReference type="FunFam" id="3.80.10.10:FF:000505">
    <property type="entry name" value="Outer arm dynein light chain 1 protein"/>
    <property type="match status" value="1"/>
</dbReference>
<evidence type="ECO:0000313" key="4">
    <source>
        <dbReference type="EMBL" id="URE33981.1"/>
    </source>
</evidence>
<dbReference type="Pfam" id="PF13855">
    <property type="entry name" value="LRR_8"/>
    <property type="match status" value="1"/>
</dbReference>
<dbReference type="PANTHER" id="PTHR15454:SF37">
    <property type="entry name" value="OUTER ARM DYNEIN LIGHT CHAIN 1 PROTEIN"/>
    <property type="match status" value="1"/>
</dbReference>
<sequence>MAGGRRAGLTHPLDIEQILVEAQHRWLRPAEICEVLQNYRKFRIAPEPPRRPQSGSIFLFDRKVLRYFRKDGHNWRKKKDGKTVKEAHERLKVGSVDMLHCYYAHGEENEKFQRRSYWMLEGGLMNIVLVHYREVKVAIQFALNLTLLNPHKSNIVIGIDHHLLNCNLLQDKPSLSRARDVEEVARVIQMDSPVTSFSATTQSQPPSQLMGADSSSSAHISEYEDAESAYIHQTSSGYHSFIEMWQHDDRIMMGVLEHCTAGFQTPYFQSSVVFAQAATMDNLNPLFLWFPRYHGLASAVNAYKYFRSQAYKYFQDGSLKQYGYEGTDKPKETWVNLWMLGLHIHSWFRFINGRRLLSLLQHHLGISERPTSKTESQGNPAYQGLVRSLWPPLKHQEDLVLFVDLLTPQKMARFSCFSNLLIGKKKKSEKSSKAVDAKRVNSTGDLRVKPEDLVHPSLEVGTKEASFEDSVPLKAQGKSSLSNSKVDGNGNTNEILTRTTAAVEAAYEGGDEHDDVLSMKRDFSDFDLQALAMEKRELAYPGFNQEFNNDVMEYKLDKVAGITPKMLDQSGHVSDPGMGRTTAFWGSPSLKRSCSNIERKRSGKLLASPTKSYSCEDLQKLAANGGGEAHGILGSPLSVMTSCSADKVMLKKRSSSQVLPSRSRKLWWKLFLWSHRNLHKSWISKPERRVSTVDASKQKGGYCSDTLEPSCKIDKKNKKPMEEPEIRTDLWPQNQWVAFYAESSSLDRVDAWVHSLDDSPFYPIDDDEVASGVYANMDSTEVGEPSGKNQTGMSRRTMEEIVQANKIVESLNSLSAVAHISCMGLKVIPAISAFNSLRVVNLSGNFIVHISPGSLPKSLHMLDLSRNKIATIEGLRELTKLRVLNLSYNRISRIGHGLSNCILIKELYLTGNKISDVEGLHRLLKLTVLDLSFNKISTAKALGQLVANYDSLLALNLLGNPIQTNIGDDQLRKAVCSLLPQLAYLNKQPTKPHREVVTGSIAKAALGDNGWHSRRRSTRRVIQSTSSSVKVRVGEGRPTSKTEYKANPAYHGLVRSIWPPPEVPSRRTLREVWAREDASSLPTPLSSLFGFFVVW</sequence>
<evidence type="ECO:0000256" key="1">
    <source>
        <dbReference type="ARBA" id="ARBA00022614"/>
    </source>
</evidence>
<keyword evidence="5" id="KW-1185">Reference proteome</keyword>
<gene>
    <name evidence="4" type="ORF">MUK42_15659</name>
</gene>
<dbReference type="PROSITE" id="PS51437">
    <property type="entry name" value="CG_1"/>
    <property type="match status" value="1"/>
</dbReference>
<dbReference type="Gene3D" id="3.80.10.10">
    <property type="entry name" value="Ribonuclease Inhibitor"/>
    <property type="match status" value="2"/>
</dbReference>
<organism evidence="4 5">
    <name type="scientific">Musa troglodytarum</name>
    <name type="common">fe'i banana</name>
    <dbReference type="NCBI Taxonomy" id="320322"/>
    <lineage>
        <taxon>Eukaryota</taxon>
        <taxon>Viridiplantae</taxon>
        <taxon>Streptophyta</taxon>
        <taxon>Embryophyta</taxon>
        <taxon>Tracheophyta</taxon>
        <taxon>Spermatophyta</taxon>
        <taxon>Magnoliopsida</taxon>
        <taxon>Liliopsida</taxon>
        <taxon>Zingiberales</taxon>
        <taxon>Musaceae</taxon>
        <taxon>Musa</taxon>
    </lineage>
</organism>
<dbReference type="InterPro" id="IPR001611">
    <property type="entry name" value="Leu-rich_rpt"/>
</dbReference>
<evidence type="ECO:0000259" key="3">
    <source>
        <dbReference type="PROSITE" id="PS51437"/>
    </source>
</evidence>
<dbReference type="GO" id="GO:0003677">
    <property type="term" value="F:DNA binding"/>
    <property type="evidence" value="ECO:0007669"/>
    <property type="project" value="InterPro"/>
</dbReference>
<dbReference type="InterPro" id="IPR003591">
    <property type="entry name" value="Leu-rich_rpt_typical-subtyp"/>
</dbReference>
<dbReference type="GO" id="GO:0005737">
    <property type="term" value="C:cytoplasm"/>
    <property type="evidence" value="ECO:0007669"/>
    <property type="project" value="TreeGrafter"/>
</dbReference>
<evidence type="ECO:0000313" key="5">
    <source>
        <dbReference type="Proteomes" id="UP001055439"/>
    </source>
</evidence>
<dbReference type="InterPro" id="IPR005559">
    <property type="entry name" value="CG-1_dom"/>
</dbReference>
<dbReference type="SMART" id="SM01076">
    <property type="entry name" value="CG-1"/>
    <property type="match status" value="1"/>
</dbReference>
<keyword evidence="1" id="KW-0433">Leucine-rich repeat</keyword>
<dbReference type="SMART" id="SM00365">
    <property type="entry name" value="LRR_SD22"/>
    <property type="match status" value="4"/>
</dbReference>
<keyword evidence="2" id="KW-0677">Repeat</keyword>
<dbReference type="PROSITE" id="PS51450">
    <property type="entry name" value="LRR"/>
    <property type="match status" value="4"/>
</dbReference>
<dbReference type="AlphaFoldDB" id="A0A9E7KYE9"/>
<proteinExistence type="predicted"/>
<evidence type="ECO:0000256" key="2">
    <source>
        <dbReference type="ARBA" id="ARBA00022737"/>
    </source>
</evidence>
<dbReference type="PANTHER" id="PTHR15454">
    <property type="entry name" value="NISCHARIN RELATED"/>
    <property type="match status" value="1"/>
</dbReference>
<name>A0A9E7KYE9_9LILI</name>
<dbReference type="Pfam" id="PF13516">
    <property type="entry name" value="LRR_6"/>
    <property type="match status" value="1"/>
</dbReference>
<dbReference type="InterPro" id="IPR032675">
    <property type="entry name" value="LRR_dom_sf"/>
</dbReference>
<dbReference type="SMART" id="SM00369">
    <property type="entry name" value="LRR_TYP"/>
    <property type="match status" value="3"/>
</dbReference>
<dbReference type="Proteomes" id="UP001055439">
    <property type="component" value="Chromosome 8"/>
</dbReference>
<reference evidence="4" key="1">
    <citation type="submission" date="2022-05" db="EMBL/GenBank/DDBJ databases">
        <title>The Musa troglodytarum L. genome provides insights into the mechanism of non-climacteric behaviour and enrichment of carotenoids.</title>
        <authorList>
            <person name="Wang J."/>
        </authorList>
    </citation>
    <scope>NUCLEOTIDE SEQUENCE</scope>
    <source>
        <tissue evidence="4">Leaf</tissue>
    </source>
</reference>
<dbReference type="FunFam" id="3.80.10.10:FF:000200">
    <property type="entry name" value="Outer arm dynein light chain 1 protein"/>
    <property type="match status" value="1"/>
</dbReference>
<accession>A0A9E7KYE9</accession>
<dbReference type="OrthoDB" id="1904536at2759"/>